<evidence type="ECO:0000313" key="5">
    <source>
        <dbReference type="Proteomes" id="UP000046373"/>
    </source>
</evidence>
<sequence>MRIRYAHNEDAIMRKIAANAVRQPANLSIDSQLMAEAKGLNVNVSRAAEAGIAEAVAAEKTRLWKLENRATMEAWNDYVDKHGIPLAEHRQF</sequence>
<dbReference type="EMBL" id="CCNB01000046">
    <property type="protein sequence ID" value="CDX46904.1"/>
    <property type="molecule type" value="Genomic_DNA"/>
</dbReference>
<evidence type="ECO:0000313" key="3">
    <source>
        <dbReference type="EMBL" id="CDX49916.1"/>
    </source>
</evidence>
<evidence type="ECO:0000256" key="1">
    <source>
        <dbReference type="ARBA" id="ARBA00022649"/>
    </source>
</evidence>
<accession>A0A090G1B4</accession>
<keyword evidence="1" id="KW-1277">Toxin-antitoxin system</keyword>
<dbReference type="AlphaFoldDB" id="A0A090G1B4"/>
<dbReference type="InterPro" id="IPR009956">
    <property type="entry name" value="Post-segregation_anti-tox_CcdA"/>
</dbReference>
<name>A0A090G1B4_MESPL</name>
<proteinExistence type="predicted"/>
<evidence type="ECO:0008006" key="6">
    <source>
        <dbReference type="Google" id="ProtNLM"/>
    </source>
</evidence>
<dbReference type="Pfam" id="PF07362">
    <property type="entry name" value="CcdA"/>
    <property type="match status" value="1"/>
</dbReference>
<evidence type="ECO:0000313" key="4">
    <source>
        <dbReference type="Proteomes" id="UP000046122"/>
    </source>
</evidence>
<gene>
    <name evidence="3" type="ORF">MPL3365_110039</name>
    <name evidence="2" type="ORF">MPLDJ20_90271</name>
</gene>
<organism evidence="3 4">
    <name type="scientific">Mesorhizobium plurifarium</name>
    <dbReference type="NCBI Taxonomy" id="69974"/>
    <lineage>
        <taxon>Bacteria</taxon>
        <taxon>Pseudomonadati</taxon>
        <taxon>Pseudomonadota</taxon>
        <taxon>Alphaproteobacteria</taxon>
        <taxon>Hyphomicrobiales</taxon>
        <taxon>Phyllobacteriaceae</taxon>
        <taxon>Mesorhizobium</taxon>
    </lineage>
</organism>
<dbReference type="Proteomes" id="UP000046373">
    <property type="component" value="Unassembled WGS sequence"/>
</dbReference>
<dbReference type="EMBL" id="CCNE01000003">
    <property type="protein sequence ID" value="CDX49916.1"/>
    <property type="molecule type" value="Genomic_DNA"/>
</dbReference>
<protein>
    <recommendedName>
        <fullName evidence="6">Post-segregation antitoxin CcdA</fullName>
    </recommendedName>
</protein>
<reference evidence="4 5" key="1">
    <citation type="submission" date="2014-08" db="EMBL/GenBank/DDBJ databases">
        <authorList>
            <person name="Moulin Lionel"/>
        </authorList>
    </citation>
    <scope>NUCLEOTIDE SEQUENCE [LARGE SCALE GENOMIC DNA]</scope>
</reference>
<dbReference type="Proteomes" id="UP000046122">
    <property type="component" value="Unassembled WGS sequence"/>
</dbReference>
<evidence type="ECO:0000313" key="2">
    <source>
        <dbReference type="EMBL" id="CDX46904.1"/>
    </source>
</evidence>